<keyword evidence="1" id="KW-0812">Transmembrane</keyword>
<feature type="transmembrane region" description="Helical" evidence="1">
    <location>
        <begin position="24"/>
        <end position="43"/>
    </location>
</feature>
<organism evidence="2 3">
    <name type="scientific">Theileria equi strain WA</name>
    <dbReference type="NCBI Taxonomy" id="1537102"/>
    <lineage>
        <taxon>Eukaryota</taxon>
        <taxon>Sar</taxon>
        <taxon>Alveolata</taxon>
        <taxon>Apicomplexa</taxon>
        <taxon>Aconoidasida</taxon>
        <taxon>Piroplasmida</taxon>
        <taxon>Theileriidae</taxon>
        <taxon>Theileria</taxon>
    </lineage>
</organism>
<dbReference type="AlphaFoldDB" id="L0AWN3"/>
<evidence type="ECO:0000313" key="3">
    <source>
        <dbReference type="Proteomes" id="UP000031512"/>
    </source>
</evidence>
<keyword evidence="1" id="KW-1133">Transmembrane helix</keyword>
<reference evidence="2 3" key="1">
    <citation type="journal article" date="2012" name="BMC Genomics">
        <title>Comparative genomic analysis and phylogenetic position of Theileria equi.</title>
        <authorList>
            <person name="Kappmeyer L.S."/>
            <person name="Thiagarajan M."/>
            <person name="Herndon D.R."/>
            <person name="Ramsay J.D."/>
            <person name="Caler E."/>
            <person name="Djikeng A."/>
            <person name="Gillespie J.J."/>
            <person name="Lau A.O."/>
            <person name="Roalson E.H."/>
            <person name="Silva J.C."/>
            <person name="Silva M.G."/>
            <person name="Suarez C.E."/>
            <person name="Ueti M.W."/>
            <person name="Nene V.M."/>
            <person name="Mealey R.H."/>
            <person name="Knowles D.P."/>
            <person name="Brayton K.A."/>
        </authorList>
    </citation>
    <scope>NUCLEOTIDE SEQUENCE [LARGE SCALE GENOMIC DNA]</scope>
    <source>
        <strain evidence="2 3">WA</strain>
    </source>
</reference>
<evidence type="ECO:0000256" key="1">
    <source>
        <dbReference type="SAM" id="Phobius"/>
    </source>
</evidence>
<keyword evidence="1" id="KW-0472">Membrane</keyword>
<dbReference type="GeneID" id="15806939"/>
<dbReference type="Proteomes" id="UP000031512">
    <property type="component" value="Chromosome 1"/>
</dbReference>
<evidence type="ECO:0000313" key="2">
    <source>
        <dbReference type="EMBL" id="AFZ79668.1"/>
    </source>
</evidence>
<accession>L0AWN3</accession>
<dbReference type="KEGG" id="beq:BEWA_025170"/>
<keyword evidence="3" id="KW-1185">Reference proteome</keyword>
<gene>
    <name evidence="2" type="ORF">BEWA_025170</name>
</gene>
<dbReference type="VEuPathDB" id="PiroplasmaDB:BEWA_025170"/>
<dbReference type="EMBL" id="CP001669">
    <property type="protein sequence ID" value="AFZ79668.1"/>
    <property type="molecule type" value="Genomic_DNA"/>
</dbReference>
<protein>
    <submittedName>
        <fullName evidence="2">Uncharacterized protein</fullName>
    </submittedName>
</protein>
<name>L0AWN3_THEEQ</name>
<proteinExistence type="predicted"/>
<dbReference type="RefSeq" id="XP_004829334.1">
    <property type="nucleotide sequence ID" value="XM_004829277.1"/>
</dbReference>
<sequence length="691" mass="76929">MLIHMWARKNGLACPAYLVVKNQIWLGLINSFLVTLLWIIAYFPGLYNSQPIPDVVEVRIELDIICSYDCTISGLNRAYVLVSNVPEESLKDYTKYCHTPDTSGHFKGKSFIVREIQCGGKRVEKVSFPEHEFCNHAEVYQSKESGKRCLLVKLLMEDGSAYYYCPRKNGDTGEKNEWCVYKVSREKDGQAKENLKTVLEQAKTSIFISQALQMELLTGESTQTDTPTSTGDYKVRLDVNNTGNYICESNAGGNDVVITVTDDKTLVHPTLESQYTCYTHSPSSKNLTLDNPVNGISALTLSHANGGPPKNVDHVHVYRKKSGGEPILLVVVTMCGEKWYYGRKEDGVVRSSPKCCIKDKWIGGRLNSERCLFPTDLGKLLGESIKNTGIGANASDFQKKLNQDSASPGRGDGYSSPNSGLCTDTAVADPSHKHTVCLNLGNECEYWSKCQGVSQDKTLVSVTEIIGQAGNHDPPSGFRKFVHRLDSGQKFCIESIKDPDGNPLNTRPRIQGLVDEVTVYYENTGGYPLLLCIKKSNGTADVTYSHYCKGTDNCWYRYKYGECNEILPGNADSGLWKLLEKLKDSPHQLTERNFSSVAISDLASLQSDHPNYDYWKILGNHDGGPWWNPVYWRLSPTCMPLIMHGLAVGAMGSIYPHLVPKTLVSAKYARIFDILSMFLAAITQILNLMFV</sequence>